<comment type="caution">
    <text evidence="1">The sequence shown here is derived from an EMBL/GenBank/DDBJ whole genome shotgun (WGS) entry which is preliminary data.</text>
</comment>
<dbReference type="EMBL" id="BGPR01000157">
    <property type="protein sequence ID" value="GBM00507.1"/>
    <property type="molecule type" value="Genomic_DNA"/>
</dbReference>
<dbReference type="AlphaFoldDB" id="A0A4Y2CA14"/>
<proteinExistence type="predicted"/>
<evidence type="ECO:0000313" key="2">
    <source>
        <dbReference type="Proteomes" id="UP000499080"/>
    </source>
</evidence>
<sequence>MELLNGTLVCPCSHAMNNDDSLNIKNRGIWIEVRTTLVCPCSHEEYFSKFVSLPGSLNIMNRGTWTEVRTTLVSPCSHDMDDDDSLNIMNRGSWTEVLTL</sequence>
<reference evidence="1 2" key="1">
    <citation type="journal article" date="2019" name="Sci. Rep.">
        <title>Orb-weaving spider Araneus ventricosus genome elucidates the spidroin gene catalogue.</title>
        <authorList>
            <person name="Kono N."/>
            <person name="Nakamura H."/>
            <person name="Ohtoshi R."/>
            <person name="Moran D.A.P."/>
            <person name="Shinohara A."/>
            <person name="Yoshida Y."/>
            <person name="Fujiwara M."/>
            <person name="Mori M."/>
            <person name="Tomita M."/>
            <person name="Arakawa K."/>
        </authorList>
    </citation>
    <scope>NUCLEOTIDE SEQUENCE [LARGE SCALE GENOMIC DNA]</scope>
</reference>
<gene>
    <name evidence="1" type="ORF">AVEN_111735_1</name>
</gene>
<protein>
    <submittedName>
        <fullName evidence="1">Uncharacterized protein</fullName>
    </submittedName>
</protein>
<dbReference type="Proteomes" id="UP000499080">
    <property type="component" value="Unassembled WGS sequence"/>
</dbReference>
<accession>A0A4Y2CA14</accession>
<evidence type="ECO:0000313" key="1">
    <source>
        <dbReference type="EMBL" id="GBM00507.1"/>
    </source>
</evidence>
<keyword evidence="2" id="KW-1185">Reference proteome</keyword>
<name>A0A4Y2CA14_ARAVE</name>
<organism evidence="1 2">
    <name type="scientific">Araneus ventricosus</name>
    <name type="common">Orbweaver spider</name>
    <name type="synonym">Epeira ventricosa</name>
    <dbReference type="NCBI Taxonomy" id="182803"/>
    <lineage>
        <taxon>Eukaryota</taxon>
        <taxon>Metazoa</taxon>
        <taxon>Ecdysozoa</taxon>
        <taxon>Arthropoda</taxon>
        <taxon>Chelicerata</taxon>
        <taxon>Arachnida</taxon>
        <taxon>Araneae</taxon>
        <taxon>Araneomorphae</taxon>
        <taxon>Entelegynae</taxon>
        <taxon>Araneoidea</taxon>
        <taxon>Araneidae</taxon>
        <taxon>Araneus</taxon>
    </lineage>
</organism>